<dbReference type="SUPFAM" id="SSF55729">
    <property type="entry name" value="Acyl-CoA N-acyltransferases (Nat)"/>
    <property type="match status" value="1"/>
</dbReference>
<name>A0ABT9VGA9_9BACI</name>
<accession>A0ABT9VGA9</accession>
<dbReference type="PANTHER" id="PTHR43415:SF3">
    <property type="entry name" value="GNAT-FAMILY ACETYLTRANSFERASE"/>
    <property type="match status" value="1"/>
</dbReference>
<dbReference type="PANTHER" id="PTHR43415">
    <property type="entry name" value="SPERMIDINE N(1)-ACETYLTRANSFERASE"/>
    <property type="match status" value="1"/>
</dbReference>
<dbReference type="RefSeq" id="WP_306976878.1">
    <property type="nucleotide sequence ID" value="NZ_JAUSTQ010000007.1"/>
</dbReference>
<feature type="domain" description="N-acetyltransferase" evidence="1">
    <location>
        <begin position="1"/>
        <end position="165"/>
    </location>
</feature>
<dbReference type="InterPro" id="IPR000182">
    <property type="entry name" value="GNAT_dom"/>
</dbReference>
<dbReference type="InterPro" id="IPR017255">
    <property type="entry name" value="AcTrfase_GNAT_prd"/>
</dbReference>
<dbReference type="PIRSF" id="PIRSF037663">
    <property type="entry name" value="Acetyltransf_GNAT_prd"/>
    <property type="match status" value="1"/>
</dbReference>
<dbReference type="PROSITE" id="PS51186">
    <property type="entry name" value="GNAT"/>
    <property type="match status" value="1"/>
</dbReference>
<dbReference type="Pfam" id="PF00583">
    <property type="entry name" value="Acetyltransf_1"/>
    <property type="match status" value="1"/>
</dbReference>
<organism evidence="2 3">
    <name type="scientific">Alkalibacillus salilacus</name>
    <dbReference type="NCBI Taxonomy" id="284582"/>
    <lineage>
        <taxon>Bacteria</taxon>
        <taxon>Bacillati</taxon>
        <taxon>Bacillota</taxon>
        <taxon>Bacilli</taxon>
        <taxon>Bacillales</taxon>
        <taxon>Bacillaceae</taxon>
        <taxon>Alkalibacillus</taxon>
    </lineage>
</organism>
<dbReference type="EMBL" id="JAUSTQ010000007">
    <property type="protein sequence ID" value="MDQ0159986.1"/>
    <property type="molecule type" value="Genomic_DNA"/>
</dbReference>
<keyword evidence="3" id="KW-1185">Reference proteome</keyword>
<evidence type="ECO:0000313" key="2">
    <source>
        <dbReference type="EMBL" id="MDQ0159986.1"/>
    </source>
</evidence>
<protein>
    <submittedName>
        <fullName evidence="2">RimJ/RimL family protein N-acetyltransferase</fullName>
    </submittedName>
</protein>
<dbReference type="Proteomes" id="UP001224359">
    <property type="component" value="Unassembled WGS sequence"/>
</dbReference>
<evidence type="ECO:0000259" key="1">
    <source>
        <dbReference type="PROSITE" id="PS51186"/>
    </source>
</evidence>
<evidence type="ECO:0000313" key="3">
    <source>
        <dbReference type="Proteomes" id="UP001224359"/>
    </source>
</evidence>
<dbReference type="Gene3D" id="3.40.630.30">
    <property type="match status" value="1"/>
</dbReference>
<gene>
    <name evidence="2" type="ORF">J2S77_001973</name>
</gene>
<sequence length="165" mass="18656">MKIREVETFDADKLANLIQRVDESAQYMLWEAGERDIQPENQRSMIESFKKASNSAIFVAESDYELVGYLIAIGGNAKRNQHSAYLVIGVLEGFRGMGVGTKLFEKLETWAALKNVSRLELSVVTKNESGLSLYKKAGFEIEGTKRNALFINNEMVDEYYMAKLL</sequence>
<proteinExistence type="predicted"/>
<dbReference type="CDD" id="cd04301">
    <property type="entry name" value="NAT_SF"/>
    <property type="match status" value="1"/>
</dbReference>
<comment type="caution">
    <text evidence="2">The sequence shown here is derived from an EMBL/GenBank/DDBJ whole genome shotgun (WGS) entry which is preliminary data.</text>
</comment>
<reference evidence="2 3" key="1">
    <citation type="submission" date="2023-07" db="EMBL/GenBank/DDBJ databases">
        <title>Genomic Encyclopedia of Type Strains, Phase IV (KMG-IV): sequencing the most valuable type-strain genomes for metagenomic binning, comparative biology and taxonomic classification.</title>
        <authorList>
            <person name="Goeker M."/>
        </authorList>
    </citation>
    <scope>NUCLEOTIDE SEQUENCE [LARGE SCALE GENOMIC DNA]</scope>
    <source>
        <strain evidence="2 3">DSM 16460</strain>
    </source>
</reference>
<dbReference type="InterPro" id="IPR016181">
    <property type="entry name" value="Acyl_CoA_acyltransferase"/>
</dbReference>